<reference evidence="1" key="1">
    <citation type="submission" date="2013-02" db="EMBL/GenBank/DDBJ databases">
        <title>Comparative genomics of Borrelia species.</title>
        <authorList>
            <person name="Schwan T.G."/>
            <person name="Raffel S.J."/>
            <person name="Porcella S.F."/>
        </authorList>
    </citation>
    <scope>NUCLEOTIDE SEQUENCE</scope>
    <source>
        <strain evidence="1">YOR</strain>
        <plasmid evidence="1">unnamed</plasmid>
    </source>
</reference>
<dbReference type="HOGENOM" id="CLU_092316_0_0_12"/>
<evidence type="ECO:0000313" key="1">
    <source>
        <dbReference type="EMBL" id="AHH03972.1"/>
    </source>
</evidence>
<keyword evidence="1" id="KW-0614">Plasmid</keyword>
<name>W5SAI6_9SPIR</name>
<dbReference type="AlphaFoldDB" id="W5SAI6"/>
<gene>
    <name evidence="1" type="ORF">BHY_1021</name>
</gene>
<accession>W5SAI6</accession>
<organism evidence="1">
    <name type="scientific">Borrelia nietonii YOR</name>
    <dbReference type="NCBI Taxonomy" id="1293576"/>
    <lineage>
        <taxon>Bacteria</taxon>
        <taxon>Pseudomonadati</taxon>
        <taxon>Spirochaetota</taxon>
        <taxon>Spirochaetia</taxon>
        <taxon>Spirochaetales</taxon>
        <taxon>Borreliaceae</taxon>
        <taxon>Borrelia</taxon>
        <taxon>Borrelia nietonii</taxon>
    </lineage>
</organism>
<dbReference type="EMBL" id="CP004154">
    <property type="protein sequence ID" value="AHH03972.1"/>
    <property type="molecule type" value="Genomic_DNA"/>
</dbReference>
<proteinExistence type="predicted"/>
<sequence length="291" mass="32375">MASSMQMLSVECILCYVRENKDKREINEKNMYGNLKYLMICNMFCSNGASGDIPGSAGTEGNVEDPGKKAGRGDIAILRMNLSKLKHSYNANVEEFDLRKGNIDTKVLFEHNMFGNRFKLDNPDNERNDFYASLKHDIADIKVIEQLIKELANSPDNMVQSDALLLLVTLSMSGRCVNQVISLLEAELATLEQSNDVAGISEINVILLMMLRQRESVINDVKEILIKSKLHLSSNPINITGIRVALSPITRLGGKVREKVSGKILGTNRDLQSLRGIIEEKINGLKRALVP</sequence>
<geneLocation type="plasmid" evidence="1">
    <name>unnamed</name>
</geneLocation>
<protein>
    <submittedName>
        <fullName evidence="1">Uncharacterized protein</fullName>
    </submittedName>
</protein>
<dbReference type="RefSeq" id="WP_155265599.1">
    <property type="nucleotide sequence ID" value="NZ_CP004154.1"/>
</dbReference>